<protein>
    <submittedName>
        <fullName evidence="11">Preprotein translocase subunit YajC</fullName>
    </submittedName>
</protein>
<comment type="subcellular location">
    <subcellularLocation>
        <location evidence="1">Cell membrane</location>
        <topology evidence="1">Single-pass membrane protein</topology>
    </subcellularLocation>
</comment>
<evidence type="ECO:0000313" key="11">
    <source>
        <dbReference type="EMBL" id="MBI0106409.1"/>
    </source>
</evidence>
<evidence type="ECO:0000256" key="8">
    <source>
        <dbReference type="ARBA" id="ARBA00023010"/>
    </source>
</evidence>
<keyword evidence="8" id="KW-0811">Translocation</keyword>
<dbReference type="InterPro" id="IPR003849">
    <property type="entry name" value="Preprotein_translocase_YajC"/>
</dbReference>
<evidence type="ECO:0000256" key="2">
    <source>
        <dbReference type="ARBA" id="ARBA00006742"/>
    </source>
</evidence>
<evidence type="ECO:0000256" key="3">
    <source>
        <dbReference type="ARBA" id="ARBA00022448"/>
    </source>
</evidence>
<dbReference type="PANTHER" id="PTHR33909">
    <property type="entry name" value="SEC TRANSLOCON ACCESSORY COMPLEX SUBUNIT YAJC"/>
    <property type="match status" value="1"/>
</dbReference>
<comment type="caution">
    <text evidence="11">The sequence shown here is derived from an EMBL/GenBank/DDBJ whole genome shotgun (WGS) entry which is preliminary data.</text>
</comment>
<evidence type="ECO:0000256" key="10">
    <source>
        <dbReference type="SAM" id="MobiDB-lite"/>
    </source>
</evidence>
<evidence type="ECO:0000256" key="4">
    <source>
        <dbReference type="ARBA" id="ARBA00022475"/>
    </source>
</evidence>
<feature type="compositionally biased region" description="Acidic residues" evidence="10">
    <location>
        <begin position="122"/>
        <end position="136"/>
    </location>
</feature>
<accession>A0ABS0QX48</accession>
<organism evidence="11 12">
    <name type="scientific">Bifidobacterium polysaccharolyticum</name>
    <dbReference type="NCBI Taxonomy" id="2750967"/>
    <lineage>
        <taxon>Bacteria</taxon>
        <taxon>Bacillati</taxon>
        <taxon>Actinomycetota</taxon>
        <taxon>Actinomycetes</taxon>
        <taxon>Bifidobacteriales</taxon>
        <taxon>Bifidobacteriaceae</taxon>
        <taxon>Bifidobacterium</taxon>
    </lineage>
</organism>
<evidence type="ECO:0000256" key="1">
    <source>
        <dbReference type="ARBA" id="ARBA00004162"/>
    </source>
</evidence>
<keyword evidence="4" id="KW-1003">Cell membrane</keyword>
<feature type="region of interest" description="Disordered" evidence="10">
    <location>
        <begin position="89"/>
        <end position="204"/>
    </location>
</feature>
<keyword evidence="7" id="KW-1133">Transmembrane helix</keyword>
<keyword evidence="5" id="KW-0812">Transmembrane</keyword>
<evidence type="ECO:0000256" key="5">
    <source>
        <dbReference type="ARBA" id="ARBA00022692"/>
    </source>
</evidence>
<evidence type="ECO:0000256" key="9">
    <source>
        <dbReference type="ARBA" id="ARBA00023136"/>
    </source>
</evidence>
<dbReference type="PANTHER" id="PTHR33909:SF1">
    <property type="entry name" value="SEC TRANSLOCON ACCESSORY COMPLEX SUBUNIT YAJC"/>
    <property type="match status" value="1"/>
</dbReference>
<gene>
    <name evidence="11" type="ORF">H3T91_07905</name>
</gene>
<proteinExistence type="inferred from homology"/>
<comment type="similarity">
    <text evidence="2">Belongs to the YajC family.</text>
</comment>
<dbReference type="RefSeq" id="WP_198208540.1">
    <property type="nucleotide sequence ID" value="NZ_JACFRB010000002.1"/>
</dbReference>
<feature type="compositionally biased region" description="Basic and acidic residues" evidence="10">
    <location>
        <begin position="148"/>
        <end position="195"/>
    </location>
</feature>
<keyword evidence="6" id="KW-0653">Protein transport</keyword>
<evidence type="ECO:0000313" key="12">
    <source>
        <dbReference type="Proteomes" id="UP000766153"/>
    </source>
</evidence>
<reference evidence="11 12" key="1">
    <citation type="submission" date="2020-07" db="EMBL/GenBank/DDBJ databases">
        <title>Isolated bacteria genomes of Apis mellifera.</title>
        <authorList>
            <person name="Wu J."/>
            <person name="Zheng H."/>
        </authorList>
    </citation>
    <scope>NUCLEOTIDE SEQUENCE [LARGE SCALE GENOMIC DNA]</scope>
    <source>
        <strain evidence="11 12">B14448H7</strain>
    </source>
</reference>
<dbReference type="EMBL" id="JACFRB010000002">
    <property type="protein sequence ID" value="MBI0106409.1"/>
    <property type="molecule type" value="Genomic_DNA"/>
</dbReference>
<keyword evidence="12" id="KW-1185">Reference proteome</keyword>
<name>A0ABS0QX48_9BIFI</name>
<keyword evidence="9" id="KW-0472">Membrane</keyword>
<evidence type="ECO:0000256" key="6">
    <source>
        <dbReference type="ARBA" id="ARBA00022927"/>
    </source>
</evidence>
<sequence length="204" mass="22087">MGSMIFMIVIIALMIAMMWGSSRKSKQQQAAVQDFRQSLQPGDEVATTTGLLGKVVSVDLEKEQVVIDSEGSQSRWRIQAITRPPIVPAYVHDDEVDENGNPLPEQVEGHSEDADAPVEVTAAEDDDKADDEESTADDTSTQNFTASESKDEAGAKSNTEREPESKSDKAETAKKSDDADESDSPKDSDESKESETLDSTSAKS</sequence>
<keyword evidence="3" id="KW-0813">Transport</keyword>
<evidence type="ECO:0000256" key="7">
    <source>
        <dbReference type="ARBA" id="ARBA00022989"/>
    </source>
</evidence>
<dbReference type="SMART" id="SM01323">
    <property type="entry name" value="YajC"/>
    <property type="match status" value="1"/>
</dbReference>
<dbReference type="Pfam" id="PF02699">
    <property type="entry name" value="YajC"/>
    <property type="match status" value="1"/>
</dbReference>
<dbReference type="Proteomes" id="UP000766153">
    <property type="component" value="Unassembled WGS sequence"/>
</dbReference>